<dbReference type="EMBL" id="JABFUD020000010">
    <property type="protein sequence ID" value="KAI5074943.1"/>
    <property type="molecule type" value="Genomic_DNA"/>
</dbReference>
<dbReference type="InterPro" id="IPR012674">
    <property type="entry name" value="Calycin"/>
</dbReference>
<dbReference type="Pfam" id="PF05870">
    <property type="entry name" value="PA_decarbox"/>
    <property type="match status" value="1"/>
</dbReference>
<dbReference type="GO" id="GO:0016831">
    <property type="term" value="F:carboxy-lyase activity"/>
    <property type="evidence" value="ECO:0007669"/>
    <property type="project" value="InterPro"/>
</dbReference>
<dbReference type="SUPFAM" id="SSF50814">
    <property type="entry name" value="Lipocalins"/>
    <property type="match status" value="1"/>
</dbReference>
<evidence type="ECO:0000313" key="2">
    <source>
        <dbReference type="Proteomes" id="UP000886520"/>
    </source>
</evidence>
<dbReference type="PANTHER" id="PTHR40087">
    <property type="entry name" value="PHENOLIC ACID DECARBOXYLASE PADC"/>
    <property type="match status" value="1"/>
</dbReference>
<reference evidence="1" key="1">
    <citation type="submission" date="2021-01" db="EMBL/GenBank/DDBJ databases">
        <title>Adiantum capillus-veneris genome.</title>
        <authorList>
            <person name="Fang Y."/>
            <person name="Liao Q."/>
        </authorList>
    </citation>
    <scope>NUCLEOTIDE SEQUENCE</scope>
    <source>
        <strain evidence="1">H3</strain>
        <tissue evidence="1">Leaf</tissue>
    </source>
</reference>
<name>A0A9D4UWR3_ADICA</name>
<dbReference type="Gene3D" id="2.40.128.20">
    <property type="match status" value="1"/>
</dbReference>
<comment type="caution">
    <text evidence="1">The sequence shown here is derived from an EMBL/GenBank/DDBJ whole genome shotgun (WGS) entry which is preliminary data.</text>
</comment>
<dbReference type="InterPro" id="IPR008729">
    <property type="entry name" value="PA_de_COase"/>
</dbReference>
<protein>
    <recommendedName>
        <fullName evidence="3">Phenolic acid decarboxylase</fullName>
    </recommendedName>
</protein>
<dbReference type="PANTHER" id="PTHR40087:SF1">
    <property type="entry name" value="PHENOLIC ACID DECARBOXYLASE PADC"/>
    <property type="match status" value="1"/>
</dbReference>
<evidence type="ECO:0008006" key="3">
    <source>
        <dbReference type="Google" id="ProtNLM"/>
    </source>
</evidence>
<keyword evidence="2" id="KW-1185">Reference proteome</keyword>
<organism evidence="1 2">
    <name type="scientific">Adiantum capillus-veneris</name>
    <name type="common">Maidenhair fern</name>
    <dbReference type="NCBI Taxonomy" id="13818"/>
    <lineage>
        <taxon>Eukaryota</taxon>
        <taxon>Viridiplantae</taxon>
        <taxon>Streptophyta</taxon>
        <taxon>Embryophyta</taxon>
        <taxon>Tracheophyta</taxon>
        <taxon>Polypodiopsida</taxon>
        <taxon>Polypodiidae</taxon>
        <taxon>Polypodiales</taxon>
        <taxon>Pteridineae</taxon>
        <taxon>Pteridaceae</taxon>
        <taxon>Vittarioideae</taxon>
        <taxon>Adiantum</taxon>
    </lineage>
</organism>
<dbReference type="CDD" id="cd14241">
    <property type="entry name" value="PAD"/>
    <property type="match status" value="1"/>
</dbReference>
<proteinExistence type="predicted"/>
<evidence type="ECO:0000313" key="1">
    <source>
        <dbReference type="EMBL" id="KAI5074943.1"/>
    </source>
</evidence>
<dbReference type="Proteomes" id="UP000886520">
    <property type="component" value="Chromosome 10"/>
</dbReference>
<sequence>MAAETFVEALKTFMEPNWDLLGLVGKHVVYTYSNGWEYEVYYKNEDTIDYRVRSGLVGGRMVKGQKVNMKGLRAPTKEVQDSTTSINQHLYMVSWTEPTGTCVSQVVDLDNREVTTAIFFPKWVIDDPSKTVCFQNDHLSLMLSYRDGGPTHPVELSHLYGRIHLVEDCQANNDQVIS</sequence>
<accession>A0A9D4UWR3</accession>
<gene>
    <name evidence="1" type="ORF">GOP47_0010904</name>
</gene>
<dbReference type="AlphaFoldDB" id="A0A9D4UWR3"/>
<dbReference type="OrthoDB" id="408339at2759"/>